<dbReference type="Proteomes" id="UP001386955">
    <property type="component" value="Unassembled WGS sequence"/>
</dbReference>
<organism evidence="1 2">
    <name type="scientific">Psophocarpus tetragonolobus</name>
    <name type="common">Winged bean</name>
    <name type="synonym">Dolichos tetragonolobus</name>
    <dbReference type="NCBI Taxonomy" id="3891"/>
    <lineage>
        <taxon>Eukaryota</taxon>
        <taxon>Viridiplantae</taxon>
        <taxon>Streptophyta</taxon>
        <taxon>Embryophyta</taxon>
        <taxon>Tracheophyta</taxon>
        <taxon>Spermatophyta</taxon>
        <taxon>Magnoliopsida</taxon>
        <taxon>eudicotyledons</taxon>
        <taxon>Gunneridae</taxon>
        <taxon>Pentapetalae</taxon>
        <taxon>rosids</taxon>
        <taxon>fabids</taxon>
        <taxon>Fabales</taxon>
        <taxon>Fabaceae</taxon>
        <taxon>Papilionoideae</taxon>
        <taxon>50 kb inversion clade</taxon>
        <taxon>NPAAA clade</taxon>
        <taxon>indigoferoid/millettioid clade</taxon>
        <taxon>Phaseoleae</taxon>
        <taxon>Psophocarpus</taxon>
    </lineage>
</organism>
<dbReference type="AlphaFoldDB" id="A0AAN9S9S3"/>
<accession>A0AAN9S9S3</accession>
<reference evidence="1 2" key="1">
    <citation type="submission" date="2024-01" db="EMBL/GenBank/DDBJ databases">
        <title>The genomes of 5 underutilized Papilionoideae crops provide insights into root nodulation and disease resistanc.</title>
        <authorList>
            <person name="Jiang F."/>
        </authorList>
    </citation>
    <scope>NUCLEOTIDE SEQUENCE [LARGE SCALE GENOMIC DNA]</scope>
    <source>
        <strain evidence="1">DUOXIRENSHENG_FW03</strain>
        <tissue evidence="1">Leaves</tissue>
    </source>
</reference>
<protein>
    <submittedName>
        <fullName evidence="1">Uncharacterized protein</fullName>
    </submittedName>
</protein>
<gene>
    <name evidence="1" type="ORF">VNO78_20100</name>
</gene>
<evidence type="ECO:0000313" key="1">
    <source>
        <dbReference type="EMBL" id="KAK7391681.1"/>
    </source>
</evidence>
<keyword evidence="2" id="KW-1185">Reference proteome</keyword>
<proteinExistence type="predicted"/>
<evidence type="ECO:0000313" key="2">
    <source>
        <dbReference type="Proteomes" id="UP001386955"/>
    </source>
</evidence>
<name>A0AAN9S9S3_PSOTE</name>
<sequence>MCAQRPAVTVQGPVRHSVRALARNPLLLISAPPLDLGLGHMLASAPPFELGLVEVQRRWPNYVERSNFLRPVPPPASLPPAALHADNVTRQRLHDVTGHLTRDVTGRLLLTVTWRLRVTHTDRASSSMRKRLVAVMLTPLT</sequence>
<dbReference type="EMBL" id="JAYMYS010000005">
    <property type="protein sequence ID" value="KAK7391681.1"/>
    <property type="molecule type" value="Genomic_DNA"/>
</dbReference>
<comment type="caution">
    <text evidence="1">The sequence shown here is derived from an EMBL/GenBank/DDBJ whole genome shotgun (WGS) entry which is preliminary data.</text>
</comment>